<reference evidence="4 5" key="1">
    <citation type="submission" date="2020-08" db="EMBL/GenBank/DDBJ databases">
        <title>Genomic Encyclopedia of Type Strains, Phase IV (KMG-IV): sequencing the most valuable type-strain genomes for metagenomic binning, comparative biology and taxonomic classification.</title>
        <authorList>
            <person name="Goeker M."/>
        </authorList>
    </citation>
    <scope>NUCLEOTIDE SEQUENCE [LARGE SCALE GENOMIC DNA]</scope>
    <source>
        <strain evidence="4 5">DSM 44197</strain>
    </source>
</reference>
<sequence length="653" mass="70336">MTPISRRIIRQLPGAVALLMVLAAFFVVRLPEAPAATRSDVAKRYGFQPMNIALPGGYRQQTIRRVNKDYKHIDAWISSVGAGVAMNDLDGDGLPNDLCVTDPRIDQVVVTPAPGARSQRYAPFALTTGSLPMNPAIAPMGCAPGDFNEDGRMDLLVYYWGRTPVVQLARPDAKGLAAASYTPVEVVPNNGGGTYTGPEWNSNAVAVDDFDGDGHLDFYIGNYFPHGPVLDDRKSGGVAMNRSLSNASNGGEDYFFRWTGATGGSTPAVTFQRVDNALPAKISKGWVLGAGANDLDGDQLPELYLAQDHGTDALLYNLSRPGKIEFQAVHGRRTPGLPKSKRIGDDSFKGMGVDFADFDHDGLYDMFVSNITTSFGIQESNLHFFNTAADQADLRARLRDGDAPWTDRSTKVGTAWSGWAWDVKAADFDNSGDPAIAQTTGFVKGEVNRWPQLQELAASNDLTVEHPRFWPHVTAGDDIAGSQRLAFFAKDRDGSYVNVADRLGLAIPVPTRGIAVGDADGDGKLDMAVARQWDEPVFYRNTSGSRGSYLNLRLLHDTASGKGTLPAAGSPAVGAQVTVTTPDGRKHLARVDGGSGHSGKRSNEIHLGLGANVTGPVQVRLRWRDRSGQVREQTLQLTPGRHTLLLGVQAKEK</sequence>
<proteinExistence type="predicted"/>
<evidence type="ECO:0000313" key="4">
    <source>
        <dbReference type="EMBL" id="MBA8953023.1"/>
    </source>
</evidence>
<keyword evidence="2" id="KW-0812">Transmembrane</keyword>
<dbReference type="Pfam" id="PF07593">
    <property type="entry name" value="UnbV_ASPIC"/>
    <property type="match status" value="1"/>
</dbReference>
<dbReference type="SUPFAM" id="SSF69318">
    <property type="entry name" value="Integrin alpha N-terminal domain"/>
    <property type="match status" value="1"/>
</dbReference>
<dbReference type="Gene3D" id="2.130.10.130">
    <property type="entry name" value="Integrin alpha, N-terminal"/>
    <property type="match status" value="2"/>
</dbReference>
<dbReference type="AlphaFoldDB" id="A0A7W3QNG9"/>
<dbReference type="InterPro" id="IPR011519">
    <property type="entry name" value="UnbV_ASPIC"/>
</dbReference>
<comment type="caution">
    <text evidence="4">The sequence shown here is derived from an EMBL/GenBank/DDBJ whole genome shotgun (WGS) entry which is preliminary data.</text>
</comment>
<evidence type="ECO:0000313" key="5">
    <source>
        <dbReference type="Proteomes" id="UP000572680"/>
    </source>
</evidence>
<dbReference type="EMBL" id="JACJIA010000006">
    <property type="protein sequence ID" value="MBA8953023.1"/>
    <property type="molecule type" value="Genomic_DNA"/>
</dbReference>
<dbReference type="PANTHER" id="PTHR16026:SF0">
    <property type="entry name" value="CARTILAGE ACIDIC PROTEIN 1"/>
    <property type="match status" value="1"/>
</dbReference>
<evidence type="ECO:0000259" key="3">
    <source>
        <dbReference type="Pfam" id="PF07593"/>
    </source>
</evidence>
<accession>A0A7W3QNG9</accession>
<keyword evidence="2" id="KW-1133">Transmembrane helix</keyword>
<dbReference type="InterPro" id="IPR028994">
    <property type="entry name" value="Integrin_alpha_N"/>
</dbReference>
<feature type="transmembrane region" description="Helical" evidence="2">
    <location>
        <begin position="12"/>
        <end position="30"/>
    </location>
</feature>
<evidence type="ECO:0000256" key="2">
    <source>
        <dbReference type="SAM" id="Phobius"/>
    </source>
</evidence>
<feature type="domain" description="ASPIC/UnbV" evidence="3">
    <location>
        <begin position="572"/>
        <end position="631"/>
    </location>
</feature>
<gene>
    <name evidence="4" type="ORF">HNR61_004673</name>
</gene>
<dbReference type="Pfam" id="PF13517">
    <property type="entry name" value="FG-GAP_3"/>
    <property type="match status" value="1"/>
</dbReference>
<keyword evidence="2" id="KW-0472">Membrane</keyword>
<protein>
    <recommendedName>
        <fullName evidence="3">ASPIC/UnbV domain-containing protein</fullName>
    </recommendedName>
</protein>
<dbReference type="PANTHER" id="PTHR16026">
    <property type="entry name" value="CARTILAGE ACIDIC PROTEIN 1"/>
    <property type="match status" value="1"/>
</dbReference>
<dbReference type="InterPro" id="IPR013517">
    <property type="entry name" value="FG-GAP"/>
</dbReference>
<name>A0A7W3QNG9_ACTNM</name>
<dbReference type="InterPro" id="IPR027039">
    <property type="entry name" value="Crtac1"/>
</dbReference>
<organism evidence="4 5">
    <name type="scientific">Actinomadura namibiensis</name>
    <dbReference type="NCBI Taxonomy" id="182080"/>
    <lineage>
        <taxon>Bacteria</taxon>
        <taxon>Bacillati</taxon>
        <taxon>Actinomycetota</taxon>
        <taxon>Actinomycetes</taxon>
        <taxon>Streptosporangiales</taxon>
        <taxon>Thermomonosporaceae</taxon>
        <taxon>Actinomadura</taxon>
    </lineage>
</organism>
<dbReference type="RefSeq" id="WP_312898043.1">
    <property type="nucleotide sequence ID" value="NZ_BAAALP010000036.1"/>
</dbReference>
<keyword evidence="5" id="KW-1185">Reference proteome</keyword>
<evidence type="ECO:0000256" key="1">
    <source>
        <dbReference type="ARBA" id="ARBA00022729"/>
    </source>
</evidence>
<keyword evidence="1" id="KW-0732">Signal</keyword>
<dbReference type="Proteomes" id="UP000572680">
    <property type="component" value="Unassembled WGS sequence"/>
</dbReference>